<comment type="caution">
    <text evidence="1">The sequence shown here is derived from an EMBL/GenBank/DDBJ whole genome shotgun (WGS) entry which is preliminary data.</text>
</comment>
<reference evidence="2" key="1">
    <citation type="journal article" date="2019" name="Int. J. Syst. Evol. Microbiol.">
        <title>The Global Catalogue of Microorganisms (GCM) 10K type strain sequencing project: providing services to taxonomists for standard genome sequencing and annotation.</title>
        <authorList>
            <consortium name="The Broad Institute Genomics Platform"/>
            <consortium name="The Broad Institute Genome Sequencing Center for Infectious Disease"/>
            <person name="Wu L."/>
            <person name="Ma J."/>
        </authorList>
    </citation>
    <scope>NUCLEOTIDE SEQUENCE [LARGE SCALE GENOMIC DNA]</scope>
    <source>
        <strain evidence="2">CCM 7526</strain>
    </source>
</reference>
<dbReference type="Proteomes" id="UP001597183">
    <property type="component" value="Unassembled WGS sequence"/>
</dbReference>
<evidence type="ECO:0000313" key="1">
    <source>
        <dbReference type="EMBL" id="MFD1364532.1"/>
    </source>
</evidence>
<evidence type="ECO:0000313" key="2">
    <source>
        <dbReference type="Proteomes" id="UP001597183"/>
    </source>
</evidence>
<proteinExistence type="predicted"/>
<name>A0ABW4A3A2_9ACTN</name>
<accession>A0ABW4A3A2</accession>
<sequence>MSADPDERTRISAAMHRLLGGTAQHSNGALTIVALAQEAGVPRNALIQRHLDLKADFYARVRERTGNCEDETRLRQTISRLETILARKNTELTELRYDRAELVRTVNVLTLENQQLREAQQQARPTVIALRPRGAAPQPPINPHDG</sequence>
<protein>
    <submittedName>
        <fullName evidence="1">Uncharacterized protein</fullName>
    </submittedName>
</protein>
<dbReference type="EMBL" id="JBHTMK010000005">
    <property type="protein sequence ID" value="MFD1364532.1"/>
    <property type="molecule type" value="Genomic_DNA"/>
</dbReference>
<dbReference type="RefSeq" id="WP_317791629.1">
    <property type="nucleotide sequence ID" value="NZ_AP028461.1"/>
</dbReference>
<gene>
    <name evidence="1" type="ORF">ACFQ5G_04140</name>
</gene>
<keyword evidence="2" id="KW-1185">Reference proteome</keyword>
<organism evidence="1 2">
    <name type="scientific">Actinoplanes sichuanensis</name>
    <dbReference type="NCBI Taxonomy" id="512349"/>
    <lineage>
        <taxon>Bacteria</taxon>
        <taxon>Bacillati</taxon>
        <taxon>Actinomycetota</taxon>
        <taxon>Actinomycetes</taxon>
        <taxon>Micromonosporales</taxon>
        <taxon>Micromonosporaceae</taxon>
        <taxon>Actinoplanes</taxon>
    </lineage>
</organism>